<name>A0A0G4G7M3_VITBC</name>
<sequence>MGWLRHTDCLLVVYVYSDTWLVCYCLRGLHLPHVGVLVLGSVACWVTDWAYLHAFTVSCLTFDGPIPAVYTVIYDTLPLTVNVDSAFGSRQTFTHGIDIDILTVDIGHAATGDLNTFQRQLTSS</sequence>
<evidence type="ECO:0000313" key="2">
    <source>
        <dbReference type="Proteomes" id="UP000041254"/>
    </source>
</evidence>
<protein>
    <submittedName>
        <fullName evidence="1">Uncharacterized protein</fullName>
    </submittedName>
</protein>
<dbReference type="VEuPathDB" id="CryptoDB:Vbra_332"/>
<dbReference type="Proteomes" id="UP000041254">
    <property type="component" value="Unassembled WGS sequence"/>
</dbReference>
<gene>
    <name evidence="1" type="ORF">Vbra_332</name>
</gene>
<dbReference type="InParanoid" id="A0A0G4G7M3"/>
<reference evidence="1 2" key="1">
    <citation type="submission" date="2014-11" db="EMBL/GenBank/DDBJ databases">
        <authorList>
            <person name="Zhu J."/>
            <person name="Qi W."/>
            <person name="Song R."/>
        </authorList>
    </citation>
    <scope>NUCLEOTIDE SEQUENCE [LARGE SCALE GENOMIC DNA]</scope>
</reference>
<keyword evidence="2" id="KW-1185">Reference proteome</keyword>
<organism evidence="1 2">
    <name type="scientific">Vitrella brassicaformis (strain CCMP3155)</name>
    <dbReference type="NCBI Taxonomy" id="1169540"/>
    <lineage>
        <taxon>Eukaryota</taxon>
        <taxon>Sar</taxon>
        <taxon>Alveolata</taxon>
        <taxon>Colpodellida</taxon>
        <taxon>Vitrellaceae</taxon>
        <taxon>Vitrella</taxon>
    </lineage>
</organism>
<dbReference type="AlphaFoldDB" id="A0A0G4G7M3"/>
<dbReference type="EMBL" id="CDMY01000585">
    <property type="protein sequence ID" value="CEM24641.1"/>
    <property type="molecule type" value="Genomic_DNA"/>
</dbReference>
<evidence type="ECO:0000313" key="1">
    <source>
        <dbReference type="EMBL" id="CEM24641.1"/>
    </source>
</evidence>
<proteinExistence type="predicted"/>
<accession>A0A0G4G7M3</accession>